<dbReference type="EnsemblMetazoa" id="XM_022793167">
    <property type="protein sequence ID" value="XP_022648902"/>
    <property type="gene ID" value="LOC111245187"/>
</dbReference>
<reference evidence="7" key="1">
    <citation type="submission" date="2021-01" db="UniProtKB">
        <authorList>
            <consortium name="EnsemblMetazoa"/>
        </authorList>
    </citation>
    <scope>IDENTIFICATION</scope>
</reference>
<dbReference type="RefSeq" id="XP_022648905.1">
    <property type="nucleotide sequence ID" value="XM_022793170.1"/>
</dbReference>
<dbReference type="InterPro" id="IPR001597">
    <property type="entry name" value="ArAA_b-elim_lyase/Thr_aldolase"/>
</dbReference>
<dbReference type="GO" id="GO:0008732">
    <property type="term" value="F:L-allo-threonine aldolase activity"/>
    <property type="evidence" value="ECO:0007669"/>
    <property type="project" value="TreeGrafter"/>
</dbReference>
<evidence type="ECO:0000256" key="4">
    <source>
        <dbReference type="ARBA" id="ARBA00023239"/>
    </source>
</evidence>
<keyword evidence="8" id="KW-1185">Reference proteome</keyword>
<dbReference type="GeneID" id="111245187"/>
<evidence type="ECO:0000313" key="8">
    <source>
        <dbReference type="Proteomes" id="UP000594260"/>
    </source>
</evidence>
<dbReference type="InterPro" id="IPR015422">
    <property type="entry name" value="PyrdxlP-dep_Trfase_small"/>
</dbReference>
<comment type="similarity">
    <text evidence="2">Belongs to the threonine aldolase family.</text>
</comment>
<dbReference type="FunCoup" id="A0A7M7J9Z5">
    <property type="interactions" value="90"/>
</dbReference>
<dbReference type="PANTHER" id="PTHR48097:SF9">
    <property type="entry name" value="L-THREONINE ALDOLASE"/>
    <property type="match status" value="1"/>
</dbReference>
<dbReference type="PIRSF" id="PIRSF017617">
    <property type="entry name" value="Thr_aldolase"/>
    <property type="match status" value="1"/>
</dbReference>
<dbReference type="RefSeq" id="XP_022648902.1">
    <property type="nucleotide sequence ID" value="XM_022793167.1"/>
</dbReference>
<keyword evidence="3" id="KW-0663">Pyridoxal phosphate</keyword>
<dbReference type="InterPro" id="IPR015424">
    <property type="entry name" value="PyrdxlP-dep_Trfase"/>
</dbReference>
<dbReference type="GO" id="GO:0006567">
    <property type="term" value="P:L-threonine catabolic process"/>
    <property type="evidence" value="ECO:0007669"/>
    <property type="project" value="TreeGrafter"/>
</dbReference>
<dbReference type="RefSeq" id="XP_022648904.1">
    <property type="nucleotide sequence ID" value="XM_022793169.1"/>
</dbReference>
<dbReference type="InParanoid" id="A0A7M7J9Z5"/>
<evidence type="ECO:0000256" key="1">
    <source>
        <dbReference type="ARBA" id="ARBA00001933"/>
    </source>
</evidence>
<dbReference type="Gene3D" id="3.40.640.10">
    <property type="entry name" value="Type I PLP-dependent aspartate aminotransferase-like (Major domain)"/>
    <property type="match status" value="1"/>
</dbReference>
<dbReference type="KEGG" id="vde:111245187"/>
<feature type="domain" description="Aromatic amino acid beta-eliminating lyase/threonine aldolase" evidence="6">
    <location>
        <begin position="33"/>
        <end position="322"/>
    </location>
</feature>
<dbReference type="GO" id="GO:0006545">
    <property type="term" value="P:glycine biosynthetic process"/>
    <property type="evidence" value="ECO:0007669"/>
    <property type="project" value="TreeGrafter"/>
</dbReference>
<dbReference type="GO" id="GO:0005829">
    <property type="term" value="C:cytosol"/>
    <property type="evidence" value="ECO:0007669"/>
    <property type="project" value="TreeGrafter"/>
</dbReference>
<dbReference type="Gene3D" id="3.90.1150.10">
    <property type="entry name" value="Aspartate Aminotransferase, domain 1"/>
    <property type="match status" value="1"/>
</dbReference>
<dbReference type="EnsemblMetazoa" id="XM_022793170">
    <property type="protein sequence ID" value="XP_022648905"/>
    <property type="gene ID" value="LOC111245187"/>
</dbReference>
<dbReference type="NCBIfam" id="NF041359">
    <property type="entry name" value="GntG_guanitoxin"/>
    <property type="match status" value="1"/>
</dbReference>
<dbReference type="OMA" id="LVRIKAW"/>
<dbReference type="FunFam" id="3.40.640.10:FF:000030">
    <property type="entry name" value="Low-specificity L-threonine aldolase"/>
    <property type="match status" value="1"/>
</dbReference>
<evidence type="ECO:0000256" key="5">
    <source>
        <dbReference type="PIRSR" id="PIRSR017617-1"/>
    </source>
</evidence>
<dbReference type="OrthoDB" id="10261951at2759"/>
<dbReference type="Proteomes" id="UP000594260">
    <property type="component" value="Unplaced"/>
</dbReference>
<dbReference type="InterPro" id="IPR015421">
    <property type="entry name" value="PyrdxlP-dep_Trfase_major"/>
</dbReference>
<organism evidence="7 8">
    <name type="scientific">Varroa destructor</name>
    <name type="common">Honeybee mite</name>
    <dbReference type="NCBI Taxonomy" id="109461"/>
    <lineage>
        <taxon>Eukaryota</taxon>
        <taxon>Metazoa</taxon>
        <taxon>Ecdysozoa</taxon>
        <taxon>Arthropoda</taxon>
        <taxon>Chelicerata</taxon>
        <taxon>Arachnida</taxon>
        <taxon>Acari</taxon>
        <taxon>Parasitiformes</taxon>
        <taxon>Mesostigmata</taxon>
        <taxon>Gamasina</taxon>
        <taxon>Dermanyssoidea</taxon>
        <taxon>Varroidae</taxon>
        <taxon>Varroa</taxon>
    </lineage>
</organism>
<protein>
    <recommendedName>
        <fullName evidence="6">Aromatic amino acid beta-eliminating lyase/threonine aldolase domain-containing protein</fullName>
    </recommendedName>
</protein>
<proteinExistence type="inferred from homology"/>
<dbReference type="EnsemblMetazoa" id="XM_022793169">
    <property type="protein sequence ID" value="XP_022648904"/>
    <property type="gene ID" value="LOC111245187"/>
</dbReference>
<comment type="cofactor">
    <cofactor evidence="1">
        <name>pyridoxal 5'-phosphate</name>
        <dbReference type="ChEBI" id="CHEBI:597326"/>
    </cofactor>
</comment>
<sequence length="411" mass="45533">MEVTRLAQLSCDKCLYKNRSTPNAEMRARHVCDFRSDTITKPTAAMRDAMAAARVGDDMFFEDPTVIELQRMVAELFGKEDALFFPSGTMANICATMTHCKQRGDEILCGDMCHIFLNEQGGASSLGGLSINPAPTQDDGRILISDFERRLRPHENVCTPRTALLCLENTHNFMGGVVLNCDYMKQIGNFAKVNRLPLHLDGARILNASTYLHCAPSELTKNADSVMMCISKGLGAPIGSLLAGTKDFCKGARRIRKVLGGGLRQVGIAAAAGIVALNTTYKGLYKDHEKNYAFAQKLAPFDNDIFSIDLTKVQTNMTILHMKNGYNPVQFCELVDTIYHDEVYELGEEIQVRMFPITRTSVRATFHLDVAAEDVDAAVKKIKYVVENHCRVSAEGTVTERKGKRNENGYI</sequence>
<dbReference type="AlphaFoldDB" id="A0A7M7J9Z5"/>
<evidence type="ECO:0000259" key="6">
    <source>
        <dbReference type="Pfam" id="PF01212"/>
    </source>
</evidence>
<dbReference type="InterPro" id="IPR023603">
    <property type="entry name" value="Low_specificity_L-TA-like"/>
</dbReference>
<name>A0A7M7J9Z5_VARDE</name>
<evidence type="ECO:0000256" key="2">
    <source>
        <dbReference type="ARBA" id="ARBA00006966"/>
    </source>
</evidence>
<dbReference type="PANTHER" id="PTHR48097">
    <property type="entry name" value="L-THREONINE ALDOLASE-RELATED"/>
    <property type="match status" value="1"/>
</dbReference>
<dbReference type="Pfam" id="PF01212">
    <property type="entry name" value="Beta_elim_lyase"/>
    <property type="match status" value="1"/>
</dbReference>
<accession>A0A7M7J9Z5</accession>
<keyword evidence="4" id="KW-0456">Lyase</keyword>
<feature type="modified residue" description="N6-(pyridoxal phosphate)lysine" evidence="5">
    <location>
        <position position="232"/>
    </location>
</feature>
<dbReference type="SUPFAM" id="SSF53383">
    <property type="entry name" value="PLP-dependent transferases"/>
    <property type="match status" value="1"/>
</dbReference>
<evidence type="ECO:0000313" key="7">
    <source>
        <dbReference type="EnsemblMetazoa" id="XP_022648902"/>
    </source>
</evidence>
<evidence type="ECO:0000256" key="3">
    <source>
        <dbReference type="ARBA" id="ARBA00022898"/>
    </source>
</evidence>